<organism evidence="3 4">
    <name type="scientific">Candidatus Neomicrothrix parvicella RN1</name>
    <dbReference type="NCBI Taxonomy" id="1229780"/>
    <lineage>
        <taxon>Bacteria</taxon>
        <taxon>Bacillati</taxon>
        <taxon>Actinomycetota</taxon>
        <taxon>Acidimicrobiia</taxon>
        <taxon>Acidimicrobiales</taxon>
        <taxon>Microthrixaceae</taxon>
        <taxon>Candidatus Neomicrothrix</taxon>
    </lineage>
</organism>
<feature type="transmembrane region" description="Helical" evidence="2">
    <location>
        <begin position="96"/>
        <end position="116"/>
    </location>
</feature>
<dbReference type="RefSeq" id="WP_012222591.1">
    <property type="nucleotide sequence ID" value="NZ_HG422565.1"/>
</dbReference>
<sequence length="151" mass="16200">MAQQDSQRAEPADLGTAVDQPVQGSTQGGPMGDRAEAFTEEVGRLKLSGSSAEGEARAMKLGIAGLVIPVVLAVVGILLVASTSDAADQRAFASQTFWLGNIIVVIGATLFLRYSLGRYLRFWMIRLIHEQRAQTDRVVDAIERTSAPISK</sequence>
<dbReference type="OrthoDB" id="5187582at2"/>
<accession>R4YZM4</accession>
<feature type="transmembrane region" description="Helical" evidence="2">
    <location>
        <begin position="61"/>
        <end position="84"/>
    </location>
</feature>
<dbReference type="EMBL" id="CANL01000001">
    <property type="protein sequence ID" value="CCM61807.1"/>
    <property type="molecule type" value="Genomic_DNA"/>
</dbReference>
<proteinExistence type="predicted"/>
<dbReference type="STRING" id="1229780.BN381_10038"/>
<protein>
    <submittedName>
        <fullName evidence="3">Uncharacterized protein</fullName>
    </submittedName>
</protein>
<dbReference type="Proteomes" id="UP000018291">
    <property type="component" value="Unassembled WGS sequence"/>
</dbReference>
<keyword evidence="4" id="KW-1185">Reference proteome</keyword>
<feature type="region of interest" description="Disordered" evidence="1">
    <location>
        <begin position="1"/>
        <end position="33"/>
    </location>
</feature>
<evidence type="ECO:0000256" key="2">
    <source>
        <dbReference type="SAM" id="Phobius"/>
    </source>
</evidence>
<name>R4YZM4_9ACTN</name>
<gene>
    <name evidence="3" type="ORF">BN381_10038</name>
</gene>
<dbReference type="HOGENOM" id="CLU_1727996_0_0_11"/>
<evidence type="ECO:0000313" key="4">
    <source>
        <dbReference type="Proteomes" id="UP000018291"/>
    </source>
</evidence>
<reference evidence="3 4" key="1">
    <citation type="journal article" date="2013" name="ISME J.">
        <title>Metabolic model for the filamentous 'Candidatus Microthrix parvicella' based on genomic and metagenomic analyses.</title>
        <authorList>
            <person name="Jon McIlroy S."/>
            <person name="Kristiansen R."/>
            <person name="Albertsen M."/>
            <person name="Michael Karst S."/>
            <person name="Rossetti S."/>
            <person name="Lund Nielsen J."/>
            <person name="Tandoi V."/>
            <person name="James Seviour R."/>
            <person name="Nielsen P.H."/>
        </authorList>
    </citation>
    <scope>NUCLEOTIDE SEQUENCE [LARGE SCALE GENOMIC DNA]</scope>
    <source>
        <strain evidence="3 4">RN1</strain>
    </source>
</reference>
<keyword evidence="2" id="KW-0472">Membrane</keyword>
<evidence type="ECO:0000256" key="1">
    <source>
        <dbReference type="SAM" id="MobiDB-lite"/>
    </source>
</evidence>
<keyword evidence="2" id="KW-1133">Transmembrane helix</keyword>
<comment type="caution">
    <text evidence="3">The sequence shown here is derived from an EMBL/GenBank/DDBJ whole genome shotgun (WGS) entry which is preliminary data.</text>
</comment>
<keyword evidence="2" id="KW-0812">Transmembrane</keyword>
<dbReference type="AlphaFoldDB" id="R4YZM4"/>
<evidence type="ECO:0000313" key="3">
    <source>
        <dbReference type="EMBL" id="CCM61807.1"/>
    </source>
</evidence>